<dbReference type="Pfam" id="PF13411">
    <property type="entry name" value="MerR_1"/>
    <property type="match status" value="1"/>
</dbReference>
<gene>
    <name evidence="3" type="ORF">GCM10010357_25170</name>
</gene>
<name>A0ABN0YNV5_9ACTN</name>
<proteinExistence type="predicted"/>
<dbReference type="Gene3D" id="1.10.1660.10">
    <property type="match status" value="1"/>
</dbReference>
<reference evidence="3 4" key="1">
    <citation type="journal article" date="2019" name="Int. J. Syst. Evol. Microbiol.">
        <title>The Global Catalogue of Microorganisms (GCM) 10K type strain sequencing project: providing services to taxonomists for standard genome sequencing and annotation.</title>
        <authorList>
            <consortium name="The Broad Institute Genomics Platform"/>
            <consortium name="The Broad Institute Genome Sequencing Center for Infectious Disease"/>
            <person name="Wu L."/>
            <person name="Ma J."/>
        </authorList>
    </citation>
    <scope>NUCLEOTIDE SEQUENCE [LARGE SCALE GENOMIC DNA]</scope>
    <source>
        <strain evidence="3 4">JCM 4788</strain>
    </source>
</reference>
<organism evidence="3 4">
    <name type="scientific">Streptomyces luteireticuli</name>
    <dbReference type="NCBI Taxonomy" id="173858"/>
    <lineage>
        <taxon>Bacteria</taxon>
        <taxon>Bacillati</taxon>
        <taxon>Actinomycetota</taxon>
        <taxon>Actinomycetes</taxon>
        <taxon>Kitasatosporales</taxon>
        <taxon>Streptomycetaceae</taxon>
        <taxon>Streptomyces</taxon>
    </lineage>
</organism>
<dbReference type="InterPro" id="IPR047057">
    <property type="entry name" value="MerR_fam"/>
</dbReference>
<dbReference type="InterPro" id="IPR009061">
    <property type="entry name" value="DNA-bd_dom_put_sf"/>
</dbReference>
<protein>
    <submittedName>
        <fullName evidence="3">MerR family transcriptional regulator</fullName>
    </submittedName>
</protein>
<evidence type="ECO:0000256" key="1">
    <source>
        <dbReference type="ARBA" id="ARBA00023125"/>
    </source>
</evidence>
<keyword evidence="4" id="KW-1185">Reference proteome</keyword>
<sequence>MSTDEKTPPREYRMTELAEAAGITVRTLRYYRERKLIPPPRRAGRIAWYDGRHLARLRTIAALLERGHTLGGIAELIAAFEGGRDVAELLGLGDPFAAPWSRETLVRLSPEELVDHFSGEATAENLAASLDIGYLAVDGEELVHVSRRLLDVSRKLVREGVPLPVMLAAGREIRAHADALAATFASLFRQHVLTDVPPGAAEGEPPSPEDVDRMARTLDRLRPVAHTVVEAEVALAMDRRIRAELRAWLGD</sequence>
<dbReference type="PROSITE" id="PS50937">
    <property type="entry name" value="HTH_MERR_2"/>
    <property type="match status" value="1"/>
</dbReference>
<evidence type="ECO:0000313" key="3">
    <source>
        <dbReference type="EMBL" id="GAA0403123.1"/>
    </source>
</evidence>
<dbReference type="InterPro" id="IPR000551">
    <property type="entry name" value="MerR-type_HTH_dom"/>
</dbReference>
<dbReference type="EMBL" id="BAAABX010000025">
    <property type="protein sequence ID" value="GAA0403123.1"/>
    <property type="molecule type" value="Genomic_DNA"/>
</dbReference>
<evidence type="ECO:0000313" key="4">
    <source>
        <dbReference type="Proteomes" id="UP001500879"/>
    </source>
</evidence>
<accession>A0ABN0YNV5</accession>
<keyword evidence="1" id="KW-0238">DNA-binding</keyword>
<feature type="domain" description="HTH merR-type" evidence="2">
    <location>
        <begin position="11"/>
        <end position="79"/>
    </location>
</feature>
<dbReference type="PANTHER" id="PTHR30204:SF93">
    <property type="entry name" value="HTH MERR-TYPE DOMAIN-CONTAINING PROTEIN"/>
    <property type="match status" value="1"/>
</dbReference>
<dbReference type="Proteomes" id="UP001500879">
    <property type="component" value="Unassembled WGS sequence"/>
</dbReference>
<comment type="caution">
    <text evidence="3">The sequence shown here is derived from an EMBL/GenBank/DDBJ whole genome shotgun (WGS) entry which is preliminary data.</text>
</comment>
<dbReference type="PANTHER" id="PTHR30204">
    <property type="entry name" value="REDOX-CYCLING DRUG-SENSING TRANSCRIPTIONAL ACTIVATOR SOXR"/>
    <property type="match status" value="1"/>
</dbReference>
<dbReference type="SUPFAM" id="SSF46955">
    <property type="entry name" value="Putative DNA-binding domain"/>
    <property type="match status" value="1"/>
</dbReference>
<evidence type="ECO:0000259" key="2">
    <source>
        <dbReference type="PROSITE" id="PS50937"/>
    </source>
</evidence>
<dbReference type="SMART" id="SM00422">
    <property type="entry name" value="HTH_MERR"/>
    <property type="match status" value="1"/>
</dbReference>